<comment type="caution">
    <text evidence="1">The sequence shown here is derived from an EMBL/GenBank/DDBJ whole genome shotgun (WGS) entry which is preliminary data.</text>
</comment>
<keyword evidence="2" id="KW-1185">Reference proteome</keyword>
<sequence>MTFHTLNGHVAPVDVLKYDHSAINVHAQATQISV</sequence>
<organism evidence="1 2">
    <name type="scientific">Entotheonella factor</name>
    <dbReference type="NCBI Taxonomy" id="1429438"/>
    <lineage>
        <taxon>Bacteria</taxon>
        <taxon>Pseudomonadati</taxon>
        <taxon>Nitrospinota/Tectimicrobiota group</taxon>
        <taxon>Candidatus Tectimicrobiota</taxon>
        <taxon>Candidatus Entotheonellia</taxon>
        <taxon>Candidatus Entotheonellales</taxon>
        <taxon>Candidatus Entotheonellaceae</taxon>
        <taxon>Candidatus Entotheonella</taxon>
    </lineage>
</organism>
<proteinExistence type="predicted"/>
<reference evidence="1 2" key="1">
    <citation type="journal article" date="2014" name="Nature">
        <title>An environmental bacterial taxon with a large and distinct metabolic repertoire.</title>
        <authorList>
            <person name="Wilson M.C."/>
            <person name="Mori T."/>
            <person name="Ruckert C."/>
            <person name="Uria A.R."/>
            <person name="Helf M.J."/>
            <person name="Takada K."/>
            <person name="Gernert C."/>
            <person name="Steffens U.A."/>
            <person name="Heycke N."/>
            <person name="Schmitt S."/>
            <person name="Rinke C."/>
            <person name="Helfrich E.J."/>
            <person name="Brachmann A.O."/>
            <person name="Gurgui C."/>
            <person name="Wakimoto T."/>
            <person name="Kracht M."/>
            <person name="Crusemann M."/>
            <person name="Hentschel U."/>
            <person name="Abe I."/>
            <person name="Matsunaga S."/>
            <person name="Kalinowski J."/>
            <person name="Takeyama H."/>
            <person name="Piel J."/>
        </authorList>
    </citation>
    <scope>NUCLEOTIDE SEQUENCE [LARGE SCALE GENOMIC DNA]</scope>
    <source>
        <strain evidence="2">TSY1</strain>
    </source>
</reference>
<accession>W4LBR9</accession>
<dbReference type="AlphaFoldDB" id="W4LBR9"/>
<dbReference type="HOGENOM" id="CLU_3372721_0_0_7"/>
<dbReference type="Proteomes" id="UP000019141">
    <property type="component" value="Unassembled WGS sequence"/>
</dbReference>
<dbReference type="EMBL" id="AZHW01001009">
    <property type="protein sequence ID" value="ETW94766.1"/>
    <property type="molecule type" value="Genomic_DNA"/>
</dbReference>
<gene>
    <name evidence="1" type="ORF">ETSY1_33455</name>
</gene>
<evidence type="ECO:0000313" key="1">
    <source>
        <dbReference type="EMBL" id="ETW94766.1"/>
    </source>
</evidence>
<name>W4LBR9_ENTF1</name>
<protein>
    <submittedName>
        <fullName evidence="1">Uncharacterized protein</fullName>
    </submittedName>
</protein>
<evidence type="ECO:0000313" key="2">
    <source>
        <dbReference type="Proteomes" id="UP000019141"/>
    </source>
</evidence>